<evidence type="ECO:0000313" key="3">
    <source>
        <dbReference type="Proteomes" id="UP000585474"/>
    </source>
</evidence>
<organism evidence="2 3">
    <name type="scientific">Actinidia rufa</name>
    <dbReference type="NCBI Taxonomy" id="165716"/>
    <lineage>
        <taxon>Eukaryota</taxon>
        <taxon>Viridiplantae</taxon>
        <taxon>Streptophyta</taxon>
        <taxon>Embryophyta</taxon>
        <taxon>Tracheophyta</taxon>
        <taxon>Spermatophyta</taxon>
        <taxon>Magnoliopsida</taxon>
        <taxon>eudicotyledons</taxon>
        <taxon>Gunneridae</taxon>
        <taxon>Pentapetalae</taxon>
        <taxon>asterids</taxon>
        <taxon>Ericales</taxon>
        <taxon>Actinidiaceae</taxon>
        <taxon>Actinidia</taxon>
    </lineage>
</organism>
<evidence type="ECO:0000256" key="1">
    <source>
        <dbReference type="SAM" id="MobiDB-lite"/>
    </source>
</evidence>
<proteinExistence type="predicted"/>
<dbReference type="AlphaFoldDB" id="A0A7J0FGQ8"/>
<keyword evidence="3" id="KW-1185">Reference proteome</keyword>
<name>A0A7J0FGQ8_9ERIC</name>
<feature type="region of interest" description="Disordered" evidence="1">
    <location>
        <begin position="213"/>
        <end position="273"/>
    </location>
</feature>
<dbReference type="EMBL" id="BJWL01000012">
    <property type="protein sequence ID" value="GFY97870.1"/>
    <property type="molecule type" value="Genomic_DNA"/>
</dbReference>
<evidence type="ECO:0000313" key="2">
    <source>
        <dbReference type="EMBL" id="GFY97870.1"/>
    </source>
</evidence>
<dbReference type="OrthoDB" id="913711at2759"/>
<gene>
    <name evidence="2" type="ORF">Acr_12g0004110</name>
</gene>
<dbReference type="Proteomes" id="UP000585474">
    <property type="component" value="Unassembled WGS sequence"/>
</dbReference>
<protein>
    <submittedName>
        <fullName evidence="2">Uncharacterized protein</fullName>
    </submittedName>
</protein>
<comment type="caution">
    <text evidence="2">The sequence shown here is derived from an EMBL/GenBank/DDBJ whole genome shotgun (WGS) entry which is preliminary data.</text>
</comment>
<reference evidence="2 3" key="1">
    <citation type="submission" date="2019-07" db="EMBL/GenBank/DDBJ databases">
        <title>De Novo Assembly of kiwifruit Actinidia rufa.</title>
        <authorList>
            <person name="Sugita-Konishi S."/>
            <person name="Sato K."/>
            <person name="Mori E."/>
            <person name="Abe Y."/>
            <person name="Kisaki G."/>
            <person name="Hamano K."/>
            <person name="Suezawa K."/>
            <person name="Otani M."/>
            <person name="Fukuda T."/>
            <person name="Manabe T."/>
            <person name="Gomi K."/>
            <person name="Tabuchi M."/>
            <person name="Akimitsu K."/>
            <person name="Kataoka I."/>
        </authorList>
    </citation>
    <scope>NUCLEOTIDE SEQUENCE [LARGE SCALE GENOMIC DNA]</scope>
    <source>
        <strain evidence="3">cv. Fuchu</strain>
    </source>
</reference>
<sequence length="273" mass="31416">MANTSQAPDLEGLHCEIHGMAEQMRVMNENNNTRLLRPLAVANPPPSAVSPIPDIEQSHRFRRSGDNHSQNLRVEGEKVRRGRSPCRNDQTRHRNMSTSQKIRDLDARLDAINTRVVVPIIVDALIRQTEPPFTERLLRAIVSSRFKLPTQLRIYKGKTDPMDHLDSYKSLMSLQGCSDEVMQAFFYHPKGVGEIMSKADKYIAAKELVEAKHRRRGKEDHKRKEPDIRRPDYREETRSKKSDQGSKLTNERRPRTLPRRPELILPPLKAPIA</sequence>
<accession>A0A7J0FGQ8</accession>
<feature type="compositionally biased region" description="Basic and acidic residues" evidence="1">
    <location>
        <begin position="213"/>
        <end position="262"/>
    </location>
</feature>
<feature type="region of interest" description="Disordered" evidence="1">
    <location>
        <begin position="61"/>
        <end position="100"/>
    </location>
</feature>